<keyword evidence="5" id="KW-1185">Reference proteome</keyword>
<dbReference type="InterPro" id="IPR011271">
    <property type="entry name" value="AMP_nucleosidase"/>
</dbReference>
<dbReference type="InterPro" id="IPR018953">
    <property type="entry name" value="AMP_nucleoside_Pase_N"/>
</dbReference>
<dbReference type="GO" id="GO:0005829">
    <property type="term" value="C:cytosol"/>
    <property type="evidence" value="ECO:0007669"/>
    <property type="project" value="TreeGrafter"/>
</dbReference>
<evidence type="ECO:0000313" key="4">
    <source>
        <dbReference type="EMBL" id="TYO66840.1"/>
    </source>
</evidence>
<evidence type="ECO:0000259" key="3">
    <source>
        <dbReference type="Pfam" id="PF10423"/>
    </source>
</evidence>
<dbReference type="Pfam" id="PF01048">
    <property type="entry name" value="PNP_UDP_1"/>
    <property type="match status" value="1"/>
</dbReference>
<dbReference type="PANTHER" id="PTHR43691:SF6">
    <property type="entry name" value="AMP NUCLEOSIDASE"/>
    <property type="match status" value="1"/>
</dbReference>
<dbReference type="InterPro" id="IPR000845">
    <property type="entry name" value="Nucleoside_phosphorylase_d"/>
</dbReference>
<keyword evidence="1 4" id="KW-0378">Hydrolase</keyword>
<dbReference type="EMBL" id="VSTH01000024">
    <property type="protein sequence ID" value="TYO66840.1"/>
    <property type="molecule type" value="Genomic_DNA"/>
</dbReference>
<gene>
    <name evidence="1" type="primary">amn</name>
    <name evidence="4" type="ORF">FXV83_09210</name>
</gene>
<sequence>MVRRRQPAPATRRRTMQSIQTLPPIATEAFTDAAAAVARLEEIYERNTKFLRDLFEAYVNGEAIAARARAYYPFVRMTTATHARLDSRLSYGFVAGPGVHETSVTRPDLFRAYLTEQIGLLIQNHGVPVEIGESGEPIPVHFAYRRDINIEAAITTSENSLVTRSLRDAFDVPDLATMDDAIADGTFELQPGVPEPLSLFRAARVDYSLRRLYHYTGTDPEHFQNFVIFTNYQFYVDAFAQLCQQRLQSGEVGLEAFVAPGNLITCNGGATTGVAPARAPQMPAFHLVAPGYRGISLINIGTGPSNARNVTDHVAVLRPHAWLMLGHCAGLRNTQRLGDYVLAHGYVREDHVLDRELPLWVPIPALAEMQVALEEAVEDVTGLEGFELKRLMRTGTVASVDNRNWEISGPEVIRRLSQSRAVALDMESAAIAANGYRFRVPYGTLLCVSDKPLHGEIKLAGMASEFYRRRVGQHLEIGLKALERLKQQESERLHSRKLRSFAEVAFQ</sequence>
<comment type="caution">
    <text evidence="4">The sequence shown here is derived from an EMBL/GenBank/DDBJ whole genome shotgun (WGS) entry which is preliminary data.</text>
</comment>
<dbReference type="Pfam" id="PF10423">
    <property type="entry name" value="AMNp_N"/>
    <property type="match status" value="1"/>
</dbReference>
<dbReference type="NCBIfam" id="TIGR01717">
    <property type="entry name" value="AMP-nucleosdse"/>
    <property type="match status" value="1"/>
</dbReference>
<organism evidence="4 5">
    <name type="scientific">Bradyrhizobium hipponense</name>
    <dbReference type="NCBI Taxonomy" id="2605638"/>
    <lineage>
        <taxon>Bacteria</taxon>
        <taxon>Pseudomonadati</taxon>
        <taxon>Pseudomonadota</taxon>
        <taxon>Alphaproteobacteria</taxon>
        <taxon>Hyphomicrobiales</taxon>
        <taxon>Nitrobacteraceae</taxon>
        <taxon>Bradyrhizobium</taxon>
    </lineage>
</organism>
<proteinExistence type="inferred from homology"/>
<accession>A0A5S4YR18</accession>
<dbReference type="GO" id="GO:0008714">
    <property type="term" value="F:AMP nucleosidase activity"/>
    <property type="evidence" value="ECO:0007669"/>
    <property type="project" value="UniProtKB-UniRule"/>
</dbReference>
<keyword evidence="4" id="KW-0326">Glycosidase</keyword>
<comment type="function">
    <text evidence="1">Catalyzes the hydrolysis of the N-glycosidic bond of AMP to form adenine and ribose 5-phosphate. Involved in regulation of AMP concentrations.</text>
</comment>
<dbReference type="SUPFAM" id="SSF53167">
    <property type="entry name" value="Purine and uridine phosphorylases"/>
    <property type="match status" value="1"/>
</dbReference>
<feature type="domain" description="Nucleoside phosphorylase" evidence="2">
    <location>
        <begin position="294"/>
        <end position="454"/>
    </location>
</feature>
<protein>
    <recommendedName>
        <fullName evidence="1">AMP nucleosidase</fullName>
        <ecNumber evidence="1">3.2.2.4</ecNumber>
    </recommendedName>
</protein>
<reference evidence="4 5" key="1">
    <citation type="submission" date="2019-08" db="EMBL/GenBank/DDBJ databases">
        <title>Bradyrhizobium hipponensis sp. nov., a rhizobium isolated from a Lupinus angustifolius root nodule in Tunisia.</title>
        <authorList>
            <person name="Off K."/>
            <person name="Rejili M."/>
            <person name="Mars M."/>
            <person name="Brachmann A."/>
            <person name="Marin M."/>
        </authorList>
    </citation>
    <scope>NUCLEOTIDE SEQUENCE [LARGE SCALE GENOMIC DNA]</scope>
    <source>
        <strain evidence="5">aSej3</strain>
    </source>
</reference>
<dbReference type="Gene3D" id="3.30.1730.10">
    <property type="entry name" value="AMP nucleoside phosphorylase, N-terminal domain"/>
    <property type="match status" value="1"/>
</dbReference>
<comment type="catalytic activity">
    <reaction evidence="1">
        <text>AMP + H2O = D-ribose 5-phosphate + adenine</text>
        <dbReference type="Rhea" id="RHEA:20129"/>
        <dbReference type="ChEBI" id="CHEBI:15377"/>
        <dbReference type="ChEBI" id="CHEBI:16708"/>
        <dbReference type="ChEBI" id="CHEBI:78346"/>
        <dbReference type="ChEBI" id="CHEBI:456215"/>
        <dbReference type="EC" id="3.2.2.4"/>
    </reaction>
</comment>
<dbReference type="InterPro" id="IPR035994">
    <property type="entry name" value="Nucleoside_phosphorylase_sf"/>
</dbReference>
<evidence type="ECO:0000256" key="1">
    <source>
        <dbReference type="HAMAP-Rule" id="MF_01932"/>
    </source>
</evidence>
<feature type="domain" description="AMP nucleoside phosphorylase N-terminal" evidence="3">
    <location>
        <begin position="35"/>
        <end position="192"/>
    </location>
</feature>
<name>A0A5S4YR18_9BRAD</name>
<dbReference type="GO" id="GO:0044209">
    <property type="term" value="P:AMP salvage"/>
    <property type="evidence" value="ECO:0007669"/>
    <property type="project" value="InterPro"/>
</dbReference>
<evidence type="ECO:0000259" key="2">
    <source>
        <dbReference type="Pfam" id="PF01048"/>
    </source>
</evidence>
<dbReference type="InterPro" id="IPR047039">
    <property type="entry name" value="AMN_phosphorylase"/>
</dbReference>
<evidence type="ECO:0000313" key="5">
    <source>
        <dbReference type="Proteomes" id="UP000324797"/>
    </source>
</evidence>
<comment type="similarity">
    <text evidence="1">Belongs to the AMP nucleosidase family.</text>
</comment>
<dbReference type="HAMAP" id="MF_01932">
    <property type="entry name" value="AMP_nucleosidase"/>
    <property type="match status" value="1"/>
</dbReference>
<dbReference type="InterPro" id="IPR037109">
    <property type="entry name" value="AMP_N_sf"/>
</dbReference>
<dbReference type="Gene3D" id="3.40.50.1580">
    <property type="entry name" value="Nucleoside phosphorylase domain"/>
    <property type="match status" value="1"/>
</dbReference>
<dbReference type="EC" id="3.2.2.4" evidence="1"/>
<dbReference type="AlphaFoldDB" id="A0A5S4YR18"/>
<dbReference type="CDD" id="cd17762">
    <property type="entry name" value="AMN"/>
    <property type="match status" value="1"/>
</dbReference>
<dbReference type="GO" id="GO:0009116">
    <property type="term" value="P:nucleoside metabolic process"/>
    <property type="evidence" value="ECO:0007669"/>
    <property type="project" value="InterPro"/>
</dbReference>
<dbReference type="NCBIfam" id="NF006142">
    <property type="entry name" value="PRK08292.1"/>
    <property type="match status" value="1"/>
</dbReference>
<dbReference type="Proteomes" id="UP000324797">
    <property type="component" value="Unassembled WGS sequence"/>
</dbReference>
<dbReference type="PANTHER" id="PTHR43691">
    <property type="entry name" value="URIDINE PHOSPHORYLASE"/>
    <property type="match status" value="1"/>
</dbReference>